<reference evidence="1" key="1">
    <citation type="submission" date="2019-10" db="EMBL/GenBank/DDBJ databases">
        <authorList>
            <consortium name="Genoscope - CEA"/>
            <person name="William W."/>
        </authorList>
    </citation>
    <scope>NUCLEOTIDE SEQUENCE [LARGE SCALE GENOMIC DNA]</scope>
    <source>
        <strain evidence="1">BBR_PRJEB10994</strain>
    </source>
</reference>
<comment type="caution">
    <text evidence="1">The sequence shown here is derived from an EMBL/GenBank/DDBJ whole genome shotgun (WGS) entry which is preliminary data.</text>
</comment>
<name>A0A7Z9BX73_9CYAN</name>
<evidence type="ECO:0000313" key="2">
    <source>
        <dbReference type="Proteomes" id="UP000182190"/>
    </source>
</evidence>
<dbReference type="EMBL" id="CZCS02000220">
    <property type="protein sequence ID" value="VXD23862.1"/>
    <property type="molecule type" value="Genomic_DNA"/>
</dbReference>
<protein>
    <submittedName>
        <fullName evidence="1">Uncharacterized protein</fullName>
    </submittedName>
</protein>
<evidence type="ECO:0000313" key="1">
    <source>
        <dbReference type="EMBL" id="VXD23862.1"/>
    </source>
</evidence>
<organism evidence="1 2">
    <name type="scientific">Planktothrix paucivesiculata PCC 9631</name>
    <dbReference type="NCBI Taxonomy" id="671071"/>
    <lineage>
        <taxon>Bacteria</taxon>
        <taxon>Bacillati</taxon>
        <taxon>Cyanobacteriota</taxon>
        <taxon>Cyanophyceae</taxon>
        <taxon>Oscillatoriophycideae</taxon>
        <taxon>Oscillatoriales</taxon>
        <taxon>Microcoleaceae</taxon>
        <taxon>Planktothrix</taxon>
    </lineage>
</organism>
<gene>
    <name evidence="1" type="ORF">PL9631_770045</name>
</gene>
<accession>A0A7Z9BX73</accession>
<dbReference type="Proteomes" id="UP000182190">
    <property type="component" value="Unassembled WGS sequence"/>
</dbReference>
<proteinExistence type="predicted"/>
<keyword evidence="2" id="KW-1185">Reference proteome</keyword>
<sequence length="44" mass="4784">MAAGEAGGAGEAGEAGGSMLRRDQKTFFNTRLWIIKNLGMFKFF</sequence>
<dbReference type="AlphaFoldDB" id="A0A7Z9BX73"/>